<feature type="non-terminal residue" evidence="8">
    <location>
        <position position="1"/>
    </location>
</feature>
<keyword evidence="3" id="KW-0288">FMN</keyword>
<evidence type="ECO:0000256" key="6">
    <source>
        <dbReference type="ARBA" id="ARBA00022840"/>
    </source>
</evidence>
<dbReference type="GO" id="GO:0005524">
    <property type="term" value="F:ATP binding"/>
    <property type="evidence" value="ECO:0007669"/>
    <property type="project" value="UniProtKB-KW"/>
</dbReference>
<protein>
    <recommendedName>
        <fullName evidence="1">riboflavin kinase</fullName>
        <ecNumber evidence="1">2.7.1.26</ecNumber>
    </recommendedName>
</protein>
<evidence type="ECO:0000256" key="4">
    <source>
        <dbReference type="ARBA" id="ARBA00022679"/>
    </source>
</evidence>
<dbReference type="Gene3D" id="2.40.30.30">
    <property type="entry name" value="Riboflavin kinase-like"/>
    <property type="match status" value="1"/>
</dbReference>
<evidence type="ECO:0000256" key="1">
    <source>
        <dbReference type="ARBA" id="ARBA00012105"/>
    </source>
</evidence>
<proteinExistence type="predicted"/>
<dbReference type="InterPro" id="IPR015865">
    <property type="entry name" value="Riboflavin_kinase_bac/euk"/>
</dbReference>
<dbReference type="SUPFAM" id="SSF82114">
    <property type="entry name" value="Riboflavin kinase-like"/>
    <property type="match status" value="1"/>
</dbReference>
<dbReference type="SMART" id="SM00904">
    <property type="entry name" value="Flavokinase"/>
    <property type="match status" value="1"/>
</dbReference>
<sequence length="75" mass="8475">WPGVANYGVRPTFGTEDAPVLETHLFGDVTEIKAGDDVRVQFHFFLREERKFDSAEALREQIAKDKKSARQALPA</sequence>
<evidence type="ECO:0000259" key="7">
    <source>
        <dbReference type="SMART" id="SM00904"/>
    </source>
</evidence>
<name>A0A383BDN0_9ZZZZ</name>
<dbReference type="EMBL" id="UINC01199711">
    <property type="protein sequence ID" value="SVE18266.1"/>
    <property type="molecule type" value="Genomic_DNA"/>
</dbReference>
<evidence type="ECO:0000256" key="5">
    <source>
        <dbReference type="ARBA" id="ARBA00022741"/>
    </source>
</evidence>
<dbReference type="AlphaFoldDB" id="A0A383BDN0"/>
<keyword evidence="4" id="KW-0808">Transferase</keyword>
<gene>
    <name evidence="8" type="ORF">METZ01_LOCUS471120</name>
</gene>
<evidence type="ECO:0000313" key="8">
    <source>
        <dbReference type="EMBL" id="SVE18266.1"/>
    </source>
</evidence>
<evidence type="ECO:0000256" key="3">
    <source>
        <dbReference type="ARBA" id="ARBA00022643"/>
    </source>
</evidence>
<keyword evidence="2" id="KW-0285">Flavoprotein</keyword>
<dbReference type="GO" id="GO:0008531">
    <property type="term" value="F:riboflavin kinase activity"/>
    <property type="evidence" value="ECO:0007669"/>
    <property type="project" value="UniProtKB-EC"/>
</dbReference>
<accession>A0A383BDN0</accession>
<feature type="domain" description="Riboflavin kinase" evidence="7">
    <location>
        <begin position="2"/>
        <end position="74"/>
    </location>
</feature>
<dbReference type="EC" id="2.7.1.26" evidence="1"/>
<dbReference type="Pfam" id="PF01687">
    <property type="entry name" value="Flavokinase"/>
    <property type="match status" value="1"/>
</dbReference>
<reference evidence="8" key="1">
    <citation type="submission" date="2018-05" db="EMBL/GenBank/DDBJ databases">
        <authorList>
            <person name="Lanie J.A."/>
            <person name="Ng W.-L."/>
            <person name="Kazmierczak K.M."/>
            <person name="Andrzejewski T.M."/>
            <person name="Davidsen T.M."/>
            <person name="Wayne K.J."/>
            <person name="Tettelin H."/>
            <person name="Glass J.I."/>
            <person name="Rusch D."/>
            <person name="Podicherti R."/>
            <person name="Tsui H.-C.T."/>
            <person name="Winkler M.E."/>
        </authorList>
    </citation>
    <scope>NUCLEOTIDE SEQUENCE</scope>
</reference>
<dbReference type="InterPro" id="IPR023465">
    <property type="entry name" value="Riboflavin_kinase_dom_sf"/>
</dbReference>
<keyword evidence="5" id="KW-0547">Nucleotide-binding</keyword>
<organism evidence="8">
    <name type="scientific">marine metagenome</name>
    <dbReference type="NCBI Taxonomy" id="408172"/>
    <lineage>
        <taxon>unclassified sequences</taxon>
        <taxon>metagenomes</taxon>
        <taxon>ecological metagenomes</taxon>
    </lineage>
</organism>
<evidence type="ECO:0000256" key="2">
    <source>
        <dbReference type="ARBA" id="ARBA00022630"/>
    </source>
</evidence>
<dbReference type="GO" id="GO:0009231">
    <property type="term" value="P:riboflavin biosynthetic process"/>
    <property type="evidence" value="ECO:0007669"/>
    <property type="project" value="InterPro"/>
</dbReference>
<keyword evidence="6" id="KW-0067">ATP-binding</keyword>